<feature type="compositionally biased region" description="Acidic residues" evidence="1">
    <location>
        <begin position="187"/>
        <end position="241"/>
    </location>
</feature>
<evidence type="ECO:0000313" key="3">
    <source>
        <dbReference type="EMBL" id="TYT75647.1"/>
    </source>
</evidence>
<feature type="region of interest" description="Disordered" evidence="1">
    <location>
        <begin position="483"/>
        <end position="517"/>
    </location>
</feature>
<dbReference type="RefSeq" id="WP_139446627.1">
    <property type="nucleotide sequence ID" value="NZ_VDMB01000003.1"/>
</dbReference>
<dbReference type="InterPro" id="IPR042095">
    <property type="entry name" value="SUMF_sf"/>
</dbReference>
<dbReference type="SUPFAM" id="SSF56436">
    <property type="entry name" value="C-type lectin-like"/>
    <property type="match status" value="1"/>
</dbReference>
<reference evidence="3 4" key="1">
    <citation type="submission" date="2019-06" db="EMBL/GenBank/DDBJ databases">
        <title>Desulfobotulus mexicanus sp. nov., a novel sulfate-reducing bacterium isolated from the sediment of an alkaline crater lake in Mexico.</title>
        <authorList>
            <person name="Hirschler-Rea A."/>
        </authorList>
    </citation>
    <scope>NUCLEOTIDE SEQUENCE [LARGE SCALE GENOMIC DNA]</scope>
    <source>
        <strain evidence="3 4">PAR22N</strain>
    </source>
</reference>
<organism evidence="3 4">
    <name type="scientific">Desulfobotulus mexicanus</name>
    <dbReference type="NCBI Taxonomy" id="2586642"/>
    <lineage>
        <taxon>Bacteria</taxon>
        <taxon>Pseudomonadati</taxon>
        <taxon>Thermodesulfobacteriota</taxon>
        <taxon>Desulfobacteria</taxon>
        <taxon>Desulfobacterales</taxon>
        <taxon>Desulfobacteraceae</taxon>
        <taxon>Desulfobotulus</taxon>
    </lineage>
</organism>
<gene>
    <name evidence="3" type="ORF">FIM25_04200</name>
</gene>
<comment type="caution">
    <text evidence="3">The sequence shown here is derived from an EMBL/GenBank/DDBJ whole genome shotgun (WGS) entry which is preliminary data.</text>
</comment>
<dbReference type="Proteomes" id="UP000321899">
    <property type="component" value="Unassembled WGS sequence"/>
</dbReference>
<feature type="domain" description="Sulfatase-modifying factor enzyme-like" evidence="2">
    <location>
        <begin position="546"/>
        <end position="794"/>
    </location>
</feature>
<dbReference type="Pfam" id="PF03781">
    <property type="entry name" value="FGE-sulfatase"/>
    <property type="match status" value="1"/>
</dbReference>
<dbReference type="EMBL" id="VDMB01000003">
    <property type="protein sequence ID" value="TYT75647.1"/>
    <property type="molecule type" value="Genomic_DNA"/>
</dbReference>
<feature type="compositionally biased region" description="Acidic residues" evidence="1">
    <location>
        <begin position="507"/>
        <end position="517"/>
    </location>
</feature>
<feature type="region of interest" description="Disordered" evidence="1">
    <location>
        <begin position="171"/>
        <end position="241"/>
    </location>
</feature>
<dbReference type="AlphaFoldDB" id="A0A5Q4VH09"/>
<sequence length="796" mass="90702">MNLNLTLKGIDLAFDNLPYRNPNAPKYRLIQAIRKHYSTEEDLTRIHGIPTENLIAEIWETGEDAQAIRSRIKNFASLRTAINADLKKMMEEDKNPEGVIIGKNNTFEMDNSMREKLLQTVSGMVSGDNGQMSISRLYELINIVKDFLDRREKGVDDPDGKELQELKNLLESIDAPGTETPEPDTGAGEEDSGAEDESEPETIEMDEDEELQDTEEIEDDIETIEIDDDEELQDTEEIEDDIETIEIDDDEELQDAEEIDEDIETIELDEDEELQDAEEIDEEIETIEIDDDEELQDAEEIDEDIETIELDDDEELQDAEEIDEDIETIEMDEDEELQDAEEIDEDIETIELNDDEELQDAEEIDEDTETIELDDDEELQDAEEIDEDTETIEMDEDEELQDAEEIDEDTETIELDDDEEPGDSEGGDLVELGEDEELMDEDDEIPEIEDNDSAPLMDLLDDDEVEEVEVDGELDPDLFEELVEPEEEAPEEEEKEEAPDLGLSFGSDEDFSEYDPDDMEKNRLLSERFDGYLGAMERFYNQYPLVDQGSFRVGSPNPGKLERRETKIQLKDFYIGRFPVTNALFEVFVERTGYRTTAEKMGYGTVFQPRFRKVKDPDTGEMKAQWVAETGSKRIDGAAWYAPEGPGSSIHLKRNHPVVQISIEDARRFAAWIGKRLPTEDEWEAAARTAKGLPYPWGETWNPEASNVETTGIGETTAVDTFTKGQNDFSLMDLTGNVLEWTQSPMEGLSQNVSQIPFFIAKGGSFITAGEPTLWARYPLRPDFTANILGFRCLVD</sequence>
<evidence type="ECO:0000256" key="1">
    <source>
        <dbReference type="SAM" id="MobiDB-lite"/>
    </source>
</evidence>
<dbReference type="InterPro" id="IPR016187">
    <property type="entry name" value="CTDL_fold"/>
</dbReference>
<protein>
    <submittedName>
        <fullName evidence="3">SUMF1/EgtB/PvdO family nonheme iron enzyme</fullName>
    </submittedName>
</protein>
<dbReference type="InterPro" id="IPR005532">
    <property type="entry name" value="SUMF_dom"/>
</dbReference>
<feature type="compositionally biased region" description="Acidic residues" evidence="1">
    <location>
        <begin position="323"/>
        <end position="452"/>
    </location>
</feature>
<accession>A0A5Q4VH09</accession>
<dbReference type="PANTHER" id="PTHR23150">
    <property type="entry name" value="SULFATASE MODIFYING FACTOR 1, 2"/>
    <property type="match status" value="1"/>
</dbReference>
<name>A0A5Q4VH09_9BACT</name>
<dbReference type="PANTHER" id="PTHR23150:SF19">
    <property type="entry name" value="FORMYLGLYCINE-GENERATING ENZYME"/>
    <property type="match status" value="1"/>
</dbReference>
<evidence type="ECO:0000259" key="2">
    <source>
        <dbReference type="Pfam" id="PF03781"/>
    </source>
</evidence>
<dbReference type="Gene3D" id="3.90.1580.10">
    <property type="entry name" value="paralog of FGE (formylglycine-generating enzyme)"/>
    <property type="match status" value="1"/>
</dbReference>
<dbReference type="InterPro" id="IPR051043">
    <property type="entry name" value="Sulfatase_Mod_Factor_Kinase"/>
</dbReference>
<evidence type="ECO:0000313" key="4">
    <source>
        <dbReference type="Proteomes" id="UP000321899"/>
    </source>
</evidence>
<feature type="region of interest" description="Disordered" evidence="1">
    <location>
        <begin position="323"/>
        <end position="458"/>
    </location>
</feature>
<proteinExistence type="predicted"/>
<dbReference type="OrthoDB" id="9806479at2"/>
<feature type="compositionally biased region" description="Acidic residues" evidence="1">
    <location>
        <begin position="483"/>
        <end position="499"/>
    </location>
</feature>
<keyword evidence="4" id="KW-1185">Reference proteome</keyword>
<dbReference type="GO" id="GO:0120147">
    <property type="term" value="F:formylglycine-generating oxidase activity"/>
    <property type="evidence" value="ECO:0007669"/>
    <property type="project" value="TreeGrafter"/>
</dbReference>